<accession>A0A0P5QKA7</accession>
<reference evidence="10" key="1">
    <citation type="submission" date="2015-10" db="EMBL/GenBank/DDBJ databases">
        <title>EvidentialGene: Evidence-directed Construction of Complete mRNA Transcriptomes without Genomes.</title>
        <authorList>
            <person name="Gilbert D.G."/>
        </authorList>
    </citation>
    <scope>NUCLEOTIDE SEQUENCE</scope>
</reference>
<dbReference type="InterPro" id="IPR017452">
    <property type="entry name" value="GPCR_Rhodpsn_7TM"/>
</dbReference>
<comment type="subcellular location">
    <subcellularLocation>
        <location evidence="1">Membrane</location>
    </subcellularLocation>
</comment>
<dbReference type="InterPro" id="IPR000276">
    <property type="entry name" value="GPCR_Rhodpsn"/>
</dbReference>
<dbReference type="PROSITE" id="PS00237">
    <property type="entry name" value="G_PROTEIN_RECEP_F1_1"/>
    <property type="match status" value="1"/>
</dbReference>
<evidence type="ECO:0000256" key="1">
    <source>
        <dbReference type="ARBA" id="ARBA00004370"/>
    </source>
</evidence>
<name>A0A0P5QKA7_9CRUS</name>
<dbReference type="EMBL" id="GDIQ01036926">
    <property type="protein sequence ID" value="JAN57811.1"/>
    <property type="molecule type" value="Transcribed_RNA"/>
</dbReference>
<dbReference type="Gene3D" id="1.20.1070.10">
    <property type="entry name" value="Rhodopsin 7-helix transmembrane proteins"/>
    <property type="match status" value="1"/>
</dbReference>
<feature type="transmembrane region" description="Helical" evidence="8">
    <location>
        <begin position="54"/>
        <end position="74"/>
    </location>
</feature>
<feature type="transmembrane region" description="Helical" evidence="8">
    <location>
        <begin position="86"/>
        <end position="106"/>
    </location>
</feature>
<feature type="transmembrane region" description="Helical" evidence="8">
    <location>
        <begin position="285"/>
        <end position="310"/>
    </location>
</feature>
<dbReference type="Pfam" id="PF00001">
    <property type="entry name" value="7tm_1"/>
    <property type="match status" value="1"/>
</dbReference>
<dbReference type="RefSeq" id="XP_045033786.1">
    <property type="nucleotide sequence ID" value="XM_045177851.1"/>
</dbReference>
<keyword evidence="3 6" id="KW-0812">Transmembrane</keyword>
<dbReference type="GO" id="GO:0004930">
    <property type="term" value="F:G protein-coupled receptor activity"/>
    <property type="evidence" value="ECO:0007669"/>
    <property type="project" value="UniProtKB-KW"/>
</dbReference>
<dbReference type="PRINTS" id="PR00237">
    <property type="entry name" value="GPCRRHODOPSN"/>
</dbReference>
<dbReference type="RefSeq" id="XP_045033789.1">
    <property type="nucleotide sequence ID" value="XM_045177854.1"/>
</dbReference>
<evidence type="ECO:0000256" key="4">
    <source>
        <dbReference type="ARBA" id="ARBA00022989"/>
    </source>
</evidence>
<comment type="similarity">
    <text evidence="2 6">Belongs to the G-protein coupled receptor 1 family.</text>
</comment>
<dbReference type="SUPFAM" id="SSF81321">
    <property type="entry name" value="Family A G protein-coupled receptor-like"/>
    <property type="match status" value="1"/>
</dbReference>
<keyword evidence="6" id="KW-0297">G-protein coupled receptor</keyword>
<dbReference type="OrthoDB" id="6362912at2759"/>
<dbReference type="GeneID" id="116928532"/>
<feature type="compositionally biased region" description="Polar residues" evidence="7">
    <location>
        <begin position="529"/>
        <end position="541"/>
    </location>
</feature>
<organism evidence="10">
    <name type="scientific">Daphnia magna</name>
    <dbReference type="NCBI Taxonomy" id="35525"/>
    <lineage>
        <taxon>Eukaryota</taxon>
        <taxon>Metazoa</taxon>
        <taxon>Ecdysozoa</taxon>
        <taxon>Arthropoda</taxon>
        <taxon>Crustacea</taxon>
        <taxon>Branchiopoda</taxon>
        <taxon>Diplostraca</taxon>
        <taxon>Cladocera</taxon>
        <taxon>Anomopoda</taxon>
        <taxon>Daphniidae</taxon>
        <taxon>Daphnia</taxon>
    </lineage>
</organism>
<dbReference type="SMART" id="SM01381">
    <property type="entry name" value="7TM_GPCR_Srsx"/>
    <property type="match status" value="1"/>
</dbReference>
<dbReference type="InterPro" id="IPR052954">
    <property type="entry name" value="GPCR-Ligand_Int"/>
</dbReference>
<evidence type="ECO:0000259" key="9">
    <source>
        <dbReference type="PROSITE" id="PS50262"/>
    </source>
</evidence>
<evidence type="ECO:0000256" key="2">
    <source>
        <dbReference type="ARBA" id="ARBA00010663"/>
    </source>
</evidence>
<dbReference type="PANTHER" id="PTHR46641:SF22">
    <property type="entry name" value="PROCTOLIN RECEPTOR, ISOFORM A"/>
    <property type="match status" value="1"/>
</dbReference>
<dbReference type="KEGG" id="dmk:116928532"/>
<protein>
    <submittedName>
        <fullName evidence="10">Peptide receptor GPCR</fullName>
    </submittedName>
</protein>
<sequence>MDDNLLLAINTTTTWWLNENDSTSQDVNQSILASTADPAFVRFRDESRFWVQRVLLPIIATIGVFGNGVTILVLTRRGMRSSTNAYLTALAIADLVYLLCVFWLSLRHYPHVKEDVSLSNFYAYTWPYSLWLTDATTNTSVWLIVTFTVERYIVVSHPIRSRMLCTESRARRVIVAVYLICFTATLSTPFEWTILEMTDPVTNVTKAEITPSYLGNDETYQTIYYWFTSITFVLLPLTLLIVFNSFLIHSVRQSQKLRQIMTQRQTITKSDREERAASNEIRITITLIAVVIMFLVCQLPTAATLIYNIFHDPSPQSDEEAVLRALGNIFNCLVSVNAACNFLLYCALSDKYRRTFMRTFCRCIYRPASLFFTQVEDTGHHANHHSRQASVCVNQRDRYASGRSGQILRTSVTQSSVNGSYLAIPDGNGSIGCQTSSPSVARRQFDGQTGRSLHGASLQSNNCDGQTNTMLTTNPLLISKMTSSEPTGGTRWPIKWWRPMATRRKIPSNTKPSNILIKVTSDAVEETSHQPQPSEQTSLKQISDGEIAFV</sequence>
<dbReference type="PROSITE" id="PS50262">
    <property type="entry name" value="G_PROTEIN_RECEP_F1_2"/>
    <property type="match status" value="1"/>
</dbReference>
<evidence type="ECO:0000256" key="5">
    <source>
        <dbReference type="ARBA" id="ARBA00023136"/>
    </source>
</evidence>
<dbReference type="CDD" id="cd14978">
    <property type="entry name" value="7tmA_FMRFamide_R-like"/>
    <property type="match status" value="1"/>
</dbReference>
<keyword evidence="4 8" id="KW-1133">Transmembrane helix</keyword>
<dbReference type="GO" id="GO:0016020">
    <property type="term" value="C:membrane"/>
    <property type="evidence" value="ECO:0007669"/>
    <property type="project" value="UniProtKB-SubCell"/>
</dbReference>
<feature type="region of interest" description="Disordered" evidence="7">
    <location>
        <begin position="523"/>
        <end position="543"/>
    </location>
</feature>
<dbReference type="AlphaFoldDB" id="A0A0P5QKA7"/>
<keyword evidence="5 8" id="KW-0472">Membrane</keyword>
<feature type="transmembrane region" description="Helical" evidence="8">
    <location>
        <begin position="322"/>
        <end position="348"/>
    </location>
</feature>
<evidence type="ECO:0000256" key="3">
    <source>
        <dbReference type="ARBA" id="ARBA00022692"/>
    </source>
</evidence>
<feature type="transmembrane region" description="Helical" evidence="8">
    <location>
        <begin position="126"/>
        <end position="149"/>
    </location>
</feature>
<dbReference type="PANTHER" id="PTHR46641">
    <property type="entry name" value="FMRFAMIDE RECEPTOR-RELATED"/>
    <property type="match status" value="1"/>
</dbReference>
<dbReference type="EMBL" id="GDIQ01057160">
    <property type="protein sequence ID" value="JAN37577.1"/>
    <property type="molecule type" value="Transcribed_RNA"/>
</dbReference>
<keyword evidence="6 10" id="KW-0675">Receptor</keyword>
<proteinExistence type="inferred from homology"/>
<feature type="domain" description="G-protein coupled receptors family 1 profile" evidence="9">
    <location>
        <begin position="66"/>
        <end position="345"/>
    </location>
</feature>
<evidence type="ECO:0000256" key="7">
    <source>
        <dbReference type="SAM" id="MobiDB-lite"/>
    </source>
</evidence>
<feature type="transmembrane region" description="Helical" evidence="8">
    <location>
        <begin position="223"/>
        <end position="248"/>
    </location>
</feature>
<evidence type="ECO:0000313" key="10">
    <source>
        <dbReference type="EMBL" id="JAN37577.1"/>
    </source>
</evidence>
<dbReference type="RefSeq" id="XP_045033788.1">
    <property type="nucleotide sequence ID" value="XM_045177853.1"/>
</dbReference>
<evidence type="ECO:0000256" key="6">
    <source>
        <dbReference type="RuleBase" id="RU000688"/>
    </source>
</evidence>
<keyword evidence="6" id="KW-0807">Transducer</keyword>
<feature type="transmembrane region" description="Helical" evidence="8">
    <location>
        <begin position="170"/>
        <end position="190"/>
    </location>
</feature>
<evidence type="ECO:0000256" key="8">
    <source>
        <dbReference type="SAM" id="Phobius"/>
    </source>
</evidence>